<dbReference type="SUPFAM" id="SSF52540">
    <property type="entry name" value="P-loop containing nucleoside triphosphate hydrolases"/>
    <property type="match status" value="1"/>
</dbReference>
<dbReference type="InterPro" id="IPR027417">
    <property type="entry name" value="P-loop_NTPase"/>
</dbReference>
<proteinExistence type="predicted"/>
<dbReference type="EMBL" id="MU155160">
    <property type="protein sequence ID" value="KAF9482840.1"/>
    <property type="molecule type" value="Genomic_DNA"/>
</dbReference>
<evidence type="ECO:0000313" key="2">
    <source>
        <dbReference type="Proteomes" id="UP000807469"/>
    </source>
</evidence>
<dbReference type="Proteomes" id="UP000807469">
    <property type="component" value="Unassembled WGS sequence"/>
</dbReference>
<organism evidence="1 2">
    <name type="scientific">Pholiota conissans</name>
    <dbReference type="NCBI Taxonomy" id="109636"/>
    <lineage>
        <taxon>Eukaryota</taxon>
        <taxon>Fungi</taxon>
        <taxon>Dikarya</taxon>
        <taxon>Basidiomycota</taxon>
        <taxon>Agaricomycotina</taxon>
        <taxon>Agaricomycetes</taxon>
        <taxon>Agaricomycetidae</taxon>
        <taxon>Agaricales</taxon>
        <taxon>Agaricineae</taxon>
        <taxon>Strophariaceae</taxon>
        <taxon>Pholiota</taxon>
    </lineage>
</organism>
<gene>
    <name evidence="1" type="ORF">BDN70DRAFT_800717</name>
</gene>
<protein>
    <submittedName>
        <fullName evidence="1">Uncharacterized protein</fullName>
    </submittedName>
</protein>
<keyword evidence="2" id="KW-1185">Reference proteome</keyword>
<evidence type="ECO:0000313" key="1">
    <source>
        <dbReference type="EMBL" id="KAF9482840.1"/>
    </source>
</evidence>
<dbReference type="AlphaFoldDB" id="A0A9P5Z9T2"/>
<sequence length="96" mass="10968">AYAFTDYRSQGQTLPYVIINVASPPTGKLTLFNLYVALSRSAGRKTIRLLRDFDDDLFKAAHDPQLLQEDDRLIRKTQQHYKGVVRTSGRRTDLGK</sequence>
<reference evidence="1" key="1">
    <citation type="submission" date="2020-11" db="EMBL/GenBank/DDBJ databases">
        <authorList>
            <consortium name="DOE Joint Genome Institute"/>
            <person name="Ahrendt S."/>
            <person name="Riley R."/>
            <person name="Andreopoulos W."/>
            <person name="Labutti K."/>
            <person name="Pangilinan J."/>
            <person name="Ruiz-Duenas F.J."/>
            <person name="Barrasa J.M."/>
            <person name="Sanchez-Garcia M."/>
            <person name="Camarero S."/>
            <person name="Miyauchi S."/>
            <person name="Serrano A."/>
            <person name="Linde D."/>
            <person name="Babiker R."/>
            <person name="Drula E."/>
            <person name="Ayuso-Fernandez I."/>
            <person name="Pacheco R."/>
            <person name="Padilla G."/>
            <person name="Ferreira P."/>
            <person name="Barriuso J."/>
            <person name="Kellner H."/>
            <person name="Castanera R."/>
            <person name="Alfaro M."/>
            <person name="Ramirez L."/>
            <person name="Pisabarro A.G."/>
            <person name="Kuo A."/>
            <person name="Tritt A."/>
            <person name="Lipzen A."/>
            <person name="He G."/>
            <person name="Yan M."/>
            <person name="Ng V."/>
            <person name="Cullen D."/>
            <person name="Martin F."/>
            <person name="Rosso M.-N."/>
            <person name="Henrissat B."/>
            <person name="Hibbett D."/>
            <person name="Martinez A.T."/>
            <person name="Grigoriev I.V."/>
        </authorList>
    </citation>
    <scope>NUCLEOTIDE SEQUENCE</scope>
    <source>
        <strain evidence="1">CIRM-BRFM 674</strain>
    </source>
</reference>
<feature type="non-terminal residue" evidence="1">
    <location>
        <position position="1"/>
    </location>
</feature>
<comment type="caution">
    <text evidence="1">The sequence shown here is derived from an EMBL/GenBank/DDBJ whole genome shotgun (WGS) entry which is preliminary data.</text>
</comment>
<name>A0A9P5Z9T2_9AGAR</name>
<accession>A0A9P5Z9T2</accession>
<dbReference type="OrthoDB" id="2986975at2759"/>